<dbReference type="GO" id="GO:0004180">
    <property type="term" value="F:carboxypeptidase activity"/>
    <property type="evidence" value="ECO:0007669"/>
    <property type="project" value="UniProtKB-KW"/>
</dbReference>
<keyword evidence="4" id="KW-1185">Reference proteome</keyword>
<feature type="signal peptide" evidence="2">
    <location>
        <begin position="1"/>
        <end position="23"/>
    </location>
</feature>
<evidence type="ECO:0000256" key="1">
    <source>
        <dbReference type="PROSITE-ProRule" id="PRU00339"/>
    </source>
</evidence>
<gene>
    <name evidence="3" type="ORF">J3U88_26795</name>
</gene>
<keyword evidence="2" id="KW-0732">Signal</keyword>
<dbReference type="RefSeq" id="WP_207862084.1">
    <property type="nucleotide sequence ID" value="NZ_JAFREP010000031.1"/>
</dbReference>
<keyword evidence="1" id="KW-0802">TPR repeat</keyword>
<keyword evidence="3" id="KW-0121">Carboxypeptidase</keyword>
<protein>
    <submittedName>
        <fullName evidence="3">Carboxypeptidase regulatory-like domain-containing protein</fullName>
    </submittedName>
</protein>
<organism evidence="3 4">
    <name type="scientific">Acanthopleuribacter pedis</name>
    <dbReference type="NCBI Taxonomy" id="442870"/>
    <lineage>
        <taxon>Bacteria</taxon>
        <taxon>Pseudomonadati</taxon>
        <taxon>Acidobacteriota</taxon>
        <taxon>Holophagae</taxon>
        <taxon>Acanthopleuribacterales</taxon>
        <taxon>Acanthopleuribacteraceae</taxon>
        <taxon>Acanthopleuribacter</taxon>
    </lineage>
</organism>
<name>A0A8J7QE14_9BACT</name>
<dbReference type="Proteomes" id="UP000664417">
    <property type="component" value="Unassembled WGS sequence"/>
</dbReference>
<dbReference type="PROSITE" id="PS50005">
    <property type="entry name" value="TPR"/>
    <property type="match status" value="1"/>
</dbReference>
<dbReference type="Gene3D" id="2.60.40.1120">
    <property type="entry name" value="Carboxypeptidase-like, regulatory domain"/>
    <property type="match status" value="2"/>
</dbReference>
<comment type="caution">
    <text evidence="3">The sequence shown here is derived from an EMBL/GenBank/DDBJ whole genome shotgun (WGS) entry which is preliminary data.</text>
</comment>
<evidence type="ECO:0000313" key="4">
    <source>
        <dbReference type="Proteomes" id="UP000664417"/>
    </source>
</evidence>
<accession>A0A8J7QE14</accession>
<feature type="chain" id="PRO_5035268831" evidence="2">
    <location>
        <begin position="24"/>
        <end position="418"/>
    </location>
</feature>
<sequence length="418" mass="46109">MKNLMVCVLFIAGGLLLAQKPHAGRVTGKVLTISGDPIEGVTIDLKFADPTSEKWNAQGITTKGNGGFVQVALPSGGATLSLSKEGFESREYTYTQDQSTVNLKIRMLKEGQTITDAEMGPQPLVKGTIIDTEGNPLPEVTLIISSQDFPGYTKTYVTAADGTFDVESIGDAKVEILCKKEGYRDEILRYNHTKGTFKLKKGELRMMTIEQAMKEAGIEKPEMTPRDKAILKFNDSVDPYQAKDYALAEQLAKEAVAIDPTLDKAVQVVVYSNYFQQDWDEAAEYAQKYLELVPDNENMMKLAVEVGGKSSKGGAFAKKVAAKLREMTPVTPDSLYREVIDALNANDDATAKAKSEEILKMDEKYALAYFELGKIYVREYEFESAILNLKKYLKYAPEGSPAAKHRAEATELIVTLSE</sequence>
<keyword evidence="3" id="KW-0645">Protease</keyword>
<dbReference type="SUPFAM" id="SSF49464">
    <property type="entry name" value="Carboxypeptidase regulatory domain-like"/>
    <property type="match status" value="2"/>
</dbReference>
<dbReference type="Pfam" id="PF13620">
    <property type="entry name" value="CarboxypepD_reg"/>
    <property type="match status" value="1"/>
</dbReference>
<evidence type="ECO:0000313" key="3">
    <source>
        <dbReference type="EMBL" id="MBO1322114.1"/>
    </source>
</evidence>
<dbReference type="InterPro" id="IPR019734">
    <property type="entry name" value="TPR_rpt"/>
</dbReference>
<dbReference type="SUPFAM" id="SSF48452">
    <property type="entry name" value="TPR-like"/>
    <property type="match status" value="1"/>
</dbReference>
<dbReference type="InterPro" id="IPR008969">
    <property type="entry name" value="CarboxyPept-like_regulatory"/>
</dbReference>
<dbReference type="Gene3D" id="1.25.40.10">
    <property type="entry name" value="Tetratricopeptide repeat domain"/>
    <property type="match status" value="2"/>
</dbReference>
<proteinExistence type="predicted"/>
<reference evidence="3" key="1">
    <citation type="submission" date="2021-03" db="EMBL/GenBank/DDBJ databases">
        <authorList>
            <person name="Wang G."/>
        </authorList>
    </citation>
    <scope>NUCLEOTIDE SEQUENCE</scope>
    <source>
        <strain evidence="3">KCTC 12899</strain>
    </source>
</reference>
<feature type="repeat" description="TPR" evidence="1">
    <location>
        <begin position="366"/>
        <end position="399"/>
    </location>
</feature>
<dbReference type="AlphaFoldDB" id="A0A8J7QE14"/>
<dbReference type="EMBL" id="JAFREP010000031">
    <property type="protein sequence ID" value="MBO1322114.1"/>
    <property type="molecule type" value="Genomic_DNA"/>
</dbReference>
<evidence type="ECO:0000256" key="2">
    <source>
        <dbReference type="SAM" id="SignalP"/>
    </source>
</evidence>
<dbReference type="InterPro" id="IPR011990">
    <property type="entry name" value="TPR-like_helical_dom_sf"/>
</dbReference>
<keyword evidence="3" id="KW-0378">Hydrolase</keyword>